<dbReference type="NCBIfam" id="NF009516">
    <property type="entry name" value="PRK12875.1"/>
    <property type="match status" value="1"/>
</dbReference>
<accession>A0ABD5W1D7</accession>
<dbReference type="Proteomes" id="UP001596445">
    <property type="component" value="Unassembled WGS sequence"/>
</dbReference>
<dbReference type="PANTHER" id="PTHR42723:SF1">
    <property type="entry name" value="CHLOROPHYLL SYNTHASE, CHLOROPLASTIC"/>
    <property type="match status" value="1"/>
</dbReference>
<feature type="transmembrane region" description="Helical" evidence="5">
    <location>
        <begin position="253"/>
        <end position="270"/>
    </location>
</feature>
<dbReference type="CDD" id="cd13966">
    <property type="entry name" value="PT_UbiA_4"/>
    <property type="match status" value="1"/>
</dbReference>
<keyword evidence="2 5" id="KW-0812">Transmembrane</keyword>
<comment type="subcellular location">
    <subcellularLocation>
        <location evidence="1">Cell membrane</location>
        <topology evidence="1">Multi-pass membrane protein</topology>
    </subcellularLocation>
</comment>
<dbReference type="Gene3D" id="1.10.357.140">
    <property type="entry name" value="UbiA prenyltransferase"/>
    <property type="match status" value="1"/>
</dbReference>
<dbReference type="Gene3D" id="1.20.120.1780">
    <property type="entry name" value="UbiA prenyltransferase"/>
    <property type="match status" value="1"/>
</dbReference>
<evidence type="ECO:0000256" key="5">
    <source>
        <dbReference type="SAM" id="Phobius"/>
    </source>
</evidence>
<evidence type="ECO:0000256" key="4">
    <source>
        <dbReference type="ARBA" id="ARBA00023136"/>
    </source>
</evidence>
<evidence type="ECO:0000313" key="6">
    <source>
        <dbReference type="EMBL" id="MFC7057782.1"/>
    </source>
</evidence>
<dbReference type="EMBL" id="JBHSZI010000001">
    <property type="protein sequence ID" value="MFC7057782.1"/>
    <property type="molecule type" value="Genomic_DNA"/>
</dbReference>
<protein>
    <submittedName>
        <fullName evidence="6">Prenyltransferase</fullName>
    </submittedName>
</protein>
<feature type="transmembrane region" description="Helical" evidence="5">
    <location>
        <begin position="60"/>
        <end position="82"/>
    </location>
</feature>
<dbReference type="PANTHER" id="PTHR42723">
    <property type="entry name" value="CHLOROPHYLL SYNTHASE"/>
    <property type="match status" value="1"/>
</dbReference>
<keyword evidence="4 5" id="KW-0472">Membrane</keyword>
<reference evidence="6 7" key="1">
    <citation type="journal article" date="2019" name="Int. J. Syst. Evol. Microbiol.">
        <title>The Global Catalogue of Microorganisms (GCM) 10K type strain sequencing project: providing services to taxonomists for standard genome sequencing and annotation.</title>
        <authorList>
            <consortium name="The Broad Institute Genomics Platform"/>
            <consortium name="The Broad Institute Genome Sequencing Center for Infectious Disease"/>
            <person name="Wu L."/>
            <person name="Ma J."/>
        </authorList>
    </citation>
    <scope>NUCLEOTIDE SEQUENCE [LARGE SCALE GENOMIC DNA]</scope>
    <source>
        <strain evidence="6 7">JCM 30072</strain>
    </source>
</reference>
<evidence type="ECO:0000313" key="7">
    <source>
        <dbReference type="Proteomes" id="UP001596445"/>
    </source>
</evidence>
<feature type="transmembrane region" description="Helical" evidence="5">
    <location>
        <begin position="229"/>
        <end position="246"/>
    </location>
</feature>
<feature type="transmembrane region" description="Helical" evidence="5">
    <location>
        <begin position="276"/>
        <end position="297"/>
    </location>
</feature>
<dbReference type="GO" id="GO:0005886">
    <property type="term" value="C:plasma membrane"/>
    <property type="evidence" value="ECO:0007669"/>
    <property type="project" value="UniProtKB-SubCell"/>
</dbReference>
<evidence type="ECO:0000256" key="1">
    <source>
        <dbReference type="ARBA" id="ARBA00004651"/>
    </source>
</evidence>
<gene>
    <name evidence="6" type="ORF">ACFQQG_05870</name>
</gene>
<feature type="transmembrane region" description="Helical" evidence="5">
    <location>
        <begin position="37"/>
        <end position="54"/>
    </location>
</feature>
<feature type="transmembrane region" description="Helical" evidence="5">
    <location>
        <begin position="112"/>
        <end position="130"/>
    </location>
</feature>
<evidence type="ECO:0000256" key="3">
    <source>
        <dbReference type="ARBA" id="ARBA00022989"/>
    </source>
</evidence>
<sequence>MATTSTDVSDVTERLEWLAPSERTFAGYLFWLSRPRFWLYLAGPVVVGVTYGASTTSDLFTPLSVALFLYFLLPANVFLYGINDRFDADIDEHNPKKSEGGREVRYSGGNRVTGIVLVCGALGVAFVPVLPIESTVAMGAFLALGAAYSVPPLRFKTTPVLDSVSNGLYVTPALVAYGAVAGTAPPLLAVASGWVWAMGMHTFSAIPDIDPDREAGIDTTATMLGERATLVYCGACWLVAAGTMALVDPRLGLVFLVYPLFAGVIGRLGVDIARAYWWFPVLNTFAGMALTMGRLWVMLYA</sequence>
<name>A0ABD5W1D7_9EURY</name>
<dbReference type="AlphaFoldDB" id="A0ABD5W1D7"/>
<evidence type="ECO:0000256" key="2">
    <source>
        <dbReference type="ARBA" id="ARBA00022692"/>
    </source>
</evidence>
<keyword evidence="3 5" id="KW-1133">Transmembrane helix</keyword>
<dbReference type="Pfam" id="PF01040">
    <property type="entry name" value="UbiA"/>
    <property type="match status" value="1"/>
</dbReference>
<dbReference type="InterPro" id="IPR050475">
    <property type="entry name" value="Prenyltransferase_related"/>
</dbReference>
<comment type="caution">
    <text evidence="6">The sequence shown here is derived from an EMBL/GenBank/DDBJ whole genome shotgun (WGS) entry which is preliminary data.</text>
</comment>
<proteinExistence type="predicted"/>
<dbReference type="InterPro" id="IPR044878">
    <property type="entry name" value="UbiA_sf"/>
</dbReference>
<organism evidence="6 7">
    <name type="scientific">Halovenus salina</name>
    <dbReference type="NCBI Taxonomy" id="1510225"/>
    <lineage>
        <taxon>Archaea</taxon>
        <taxon>Methanobacteriati</taxon>
        <taxon>Methanobacteriota</taxon>
        <taxon>Stenosarchaea group</taxon>
        <taxon>Halobacteria</taxon>
        <taxon>Halobacteriales</taxon>
        <taxon>Haloarculaceae</taxon>
        <taxon>Halovenus</taxon>
    </lineage>
</organism>
<dbReference type="InterPro" id="IPR000537">
    <property type="entry name" value="UbiA_prenyltransferase"/>
</dbReference>
<feature type="transmembrane region" description="Helical" evidence="5">
    <location>
        <begin position="174"/>
        <end position="197"/>
    </location>
</feature>
<keyword evidence="7" id="KW-1185">Reference proteome</keyword>